<feature type="binding site" evidence="16">
    <location>
        <position position="67"/>
    </location>
    <ligand>
        <name>[4Fe-4S] cluster</name>
        <dbReference type="ChEBI" id="CHEBI:49883"/>
        <note>4Fe-4S-S-AdoMet</note>
    </ligand>
</feature>
<keyword evidence="7 14" id="KW-0949">S-adenosyl-L-methionine</keyword>
<dbReference type="GO" id="GO:0004109">
    <property type="term" value="F:coproporphyrinogen oxidase activity"/>
    <property type="evidence" value="ECO:0007669"/>
    <property type="project" value="InterPro"/>
</dbReference>
<keyword evidence="10 14" id="KW-0408">Iron</keyword>
<evidence type="ECO:0000256" key="10">
    <source>
        <dbReference type="ARBA" id="ARBA00023004"/>
    </source>
</evidence>
<accession>A0A0C6FJC9</accession>
<dbReference type="GO" id="GO:0051989">
    <property type="term" value="F:coproporphyrinogen dehydrogenase activity"/>
    <property type="evidence" value="ECO:0007669"/>
    <property type="project" value="UniProtKB-EC"/>
</dbReference>
<dbReference type="PIRSF" id="PIRSF000167">
    <property type="entry name" value="HemN"/>
    <property type="match status" value="1"/>
</dbReference>
<dbReference type="PROSITE" id="PS51918">
    <property type="entry name" value="RADICAL_SAM"/>
    <property type="match status" value="1"/>
</dbReference>
<dbReference type="InterPro" id="IPR034505">
    <property type="entry name" value="Coproporphyrinogen-III_oxidase"/>
</dbReference>
<dbReference type="RefSeq" id="WP_099053484.1">
    <property type="nucleotide sequence ID" value="NZ_AP014705.1"/>
</dbReference>
<feature type="binding site" evidence="15">
    <location>
        <position position="211"/>
    </location>
    <ligand>
        <name>S-adenosyl-L-methionine</name>
        <dbReference type="ChEBI" id="CHEBI:59789"/>
        <label>2</label>
    </ligand>
</feature>
<gene>
    <name evidence="18" type="primary">hemN</name>
    <name evidence="18" type="ORF">Maq22A_1p31450</name>
</gene>
<dbReference type="InterPro" id="IPR010723">
    <property type="entry name" value="HemN_C"/>
</dbReference>
<dbReference type="InterPro" id="IPR006638">
    <property type="entry name" value="Elp3/MiaA/NifB-like_rSAM"/>
</dbReference>
<evidence type="ECO:0000256" key="5">
    <source>
        <dbReference type="ARBA" id="ARBA00022485"/>
    </source>
</evidence>
<keyword evidence="11 14" id="KW-0411">Iron-sulfur</keyword>
<dbReference type="Pfam" id="PF06969">
    <property type="entry name" value="HemN_C"/>
    <property type="match status" value="1"/>
</dbReference>
<dbReference type="InterPro" id="IPR004558">
    <property type="entry name" value="Coprogen_oxidase_HemN"/>
</dbReference>
<dbReference type="SMART" id="SM00729">
    <property type="entry name" value="Elp3"/>
    <property type="match status" value="1"/>
</dbReference>
<evidence type="ECO:0000313" key="19">
    <source>
        <dbReference type="Proteomes" id="UP000061432"/>
    </source>
</evidence>
<evidence type="ECO:0000256" key="8">
    <source>
        <dbReference type="ARBA" id="ARBA00022723"/>
    </source>
</evidence>
<dbReference type="InterPro" id="IPR013785">
    <property type="entry name" value="Aldolase_TIM"/>
</dbReference>
<dbReference type="PANTHER" id="PTHR13932">
    <property type="entry name" value="COPROPORPHYRINIGEN III OXIDASE"/>
    <property type="match status" value="1"/>
</dbReference>
<dbReference type="EMBL" id="AP014705">
    <property type="protein sequence ID" value="BAQ48623.1"/>
    <property type="molecule type" value="Genomic_DNA"/>
</dbReference>
<evidence type="ECO:0000256" key="12">
    <source>
        <dbReference type="ARBA" id="ARBA00023244"/>
    </source>
</evidence>
<comment type="cofactor">
    <cofactor evidence="14 16">
        <name>[4Fe-4S] cluster</name>
        <dbReference type="ChEBI" id="CHEBI:49883"/>
    </cofactor>
    <text evidence="14 16">Binds 1 [4Fe-4S] cluster. The cluster is coordinated with 3 cysteines and an exchangeable S-adenosyl-L-methionine.</text>
</comment>
<feature type="binding site" evidence="15">
    <location>
        <begin position="115"/>
        <end position="116"/>
    </location>
    <ligand>
        <name>S-adenosyl-L-methionine</name>
        <dbReference type="ChEBI" id="CHEBI:59789"/>
        <label>2</label>
    </ligand>
</feature>
<dbReference type="SFLD" id="SFLDG01065">
    <property type="entry name" value="anaerobic_coproporphyrinogen-I"/>
    <property type="match status" value="1"/>
</dbReference>
<evidence type="ECO:0000256" key="15">
    <source>
        <dbReference type="PIRSR" id="PIRSR000167-1"/>
    </source>
</evidence>
<feature type="domain" description="Radical SAM core" evidence="17">
    <location>
        <begin position="48"/>
        <end position="290"/>
    </location>
</feature>
<evidence type="ECO:0000256" key="11">
    <source>
        <dbReference type="ARBA" id="ARBA00023014"/>
    </source>
</evidence>
<dbReference type="GO" id="GO:0006782">
    <property type="term" value="P:protoporphyrinogen IX biosynthetic process"/>
    <property type="evidence" value="ECO:0007669"/>
    <property type="project" value="UniProtKB-UniPathway"/>
</dbReference>
<keyword evidence="9 14" id="KW-0560">Oxidoreductase</keyword>
<reference evidence="19" key="2">
    <citation type="submission" date="2015-01" db="EMBL/GenBank/DDBJ databases">
        <title>Complete genome sequence of Methylobacterium aquaticum strain 22A.</title>
        <authorList>
            <person name="Tani A."/>
            <person name="Ogura Y."/>
            <person name="Hayashi T."/>
        </authorList>
    </citation>
    <scope>NUCLEOTIDE SEQUENCE [LARGE SCALE GENOMIC DNA]</scope>
    <source>
        <strain evidence="19">MA-22A</strain>
        <plasmid evidence="19">Plasmid pMaq22A_1p DNA</plasmid>
    </source>
</reference>
<evidence type="ECO:0000256" key="14">
    <source>
        <dbReference type="PIRNR" id="PIRNR000167"/>
    </source>
</evidence>
<evidence type="ECO:0000313" key="18">
    <source>
        <dbReference type="EMBL" id="BAQ48623.1"/>
    </source>
</evidence>
<evidence type="ECO:0000256" key="2">
    <source>
        <dbReference type="ARBA" id="ARBA00004785"/>
    </source>
</evidence>
<evidence type="ECO:0000256" key="9">
    <source>
        <dbReference type="ARBA" id="ARBA00023002"/>
    </source>
</evidence>
<feature type="binding site" evidence="15">
    <location>
        <position position="57"/>
    </location>
    <ligand>
        <name>S-adenosyl-L-methionine</name>
        <dbReference type="ChEBI" id="CHEBI:59789"/>
        <label>1</label>
    </ligand>
</feature>
<geneLocation type="plasmid" evidence="19">
    <name>pMaq22A_1p DNA</name>
</geneLocation>
<dbReference type="SUPFAM" id="SSF102114">
    <property type="entry name" value="Radical SAM enzymes"/>
    <property type="match status" value="1"/>
</dbReference>
<dbReference type="InterPro" id="IPR007197">
    <property type="entry name" value="rSAM"/>
</dbReference>
<feature type="binding site" evidence="15">
    <location>
        <position position="147"/>
    </location>
    <ligand>
        <name>S-adenosyl-L-methionine</name>
        <dbReference type="ChEBI" id="CHEBI:59789"/>
        <label>1</label>
    </ligand>
</feature>
<dbReference type="KEGG" id="maqu:Maq22A_1p31450"/>
<dbReference type="GO" id="GO:0046872">
    <property type="term" value="F:metal ion binding"/>
    <property type="evidence" value="ECO:0007669"/>
    <property type="project" value="UniProtKB-KW"/>
</dbReference>
<organism evidence="18 19">
    <name type="scientific">Methylobacterium aquaticum</name>
    <dbReference type="NCBI Taxonomy" id="270351"/>
    <lineage>
        <taxon>Bacteria</taxon>
        <taxon>Pseudomonadati</taxon>
        <taxon>Pseudomonadota</taxon>
        <taxon>Alphaproteobacteria</taxon>
        <taxon>Hyphomicrobiales</taxon>
        <taxon>Methylobacteriaceae</taxon>
        <taxon>Methylobacterium</taxon>
    </lineage>
</organism>
<keyword evidence="8 14" id="KW-0479">Metal-binding</keyword>
<protein>
    <recommendedName>
        <fullName evidence="14">Coproporphyrinogen-III oxidase</fullName>
        <ecNumber evidence="14">1.3.98.3</ecNumber>
    </recommendedName>
</protein>
<dbReference type="GO" id="GO:0051539">
    <property type="term" value="F:4 iron, 4 sulfur cluster binding"/>
    <property type="evidence" value="ECO:0007669"/>
    <property type="project" value="UniProtKB-KW"/>
</dbReference>
<dbReference type="AlphaFoldDB" id="A0A0C6FJC9"/>
<keyword evidence="12 14" id="KW-0627">Porphyrin biosynthesis</keyword>
<proteinExistence type="inferred from homology"/>
<evidence type="ECO:0000256" key="4">
    <source>
        <dbReference type="ARBA" id="ARBA00011245"/>
    </source>
</evidence>
<evidence type="ECO:0000256" key="7">
    <source>
        <dbReference type="ARBA" id="ARBA00022691"/>
    </source>
</evidence>
<dbReference type="OrthoDB" id="9808022at2"/>
<dbReference type="CDD" id="cd01335">
    <property type="entry name" value="Radical_SAM"/>
    <property type="match status" value="1"/>
</dbReference>
<evidence type="ECO:0000256" key="16">
    <source>
        <dbReference type="PIRSR" id="PIRSR000167-2"/>
    </source>
</evidence>
<feature type="binding site" evidence="15">
    <location>
        <position position="331"/>
    </location>
    <ligand>
        <name>S-adenosyl-L-methionine</name>
        <dbReference type="ChEBI" id="CHEBI:59789"/>
        <label>1</label>
    </ligand>
</feature>
<comment type="subunit">
    <text evidence="4">Monomer.</text>
</comment>
<evidence type="ECO:0000256" key="1">
    <source>
        <dbReference type="ARBA" id="ARBA00004496"/>
    </source>
</evidence>
<reference evidence="18 19" key="1">
    <citation type="journal article" date="2015" name="Genome Announc.">
        <title>Complete Genome Sequence of Methylobacterium aquaticum Strain 22A, Isolated from Racomitrium japonicum Moss.</title>
        <authorList>
            <person name="Tani A."/>
            <person name="Ogura Y."/>
            <person name="Hayashi T."/>
            <person name="Kimbara K."/>
        </authorList>
    </citation>
    <scope>NUCLEOTIDE SEQUENCE [LARGE SCALE GENOMIC DNA]</scope>
    <source>
        <strain evidence="18 19">MA-22A</strain>
        <plasmid evidence="19">Plasmid pMaq22A_1p DNA</plasmid>
    </source>
</reference>
<comment type="similarity">
    <text evidence="3 14">Belongs to the anaerobic coproporphyrinogen-III oxidase family.</text>
</comment>
<dbReference type="Pfam" id="PF04055">
    <property type="entry name" value="Radical_SAM"/>
    <property type="match status" value="1"/>
</dbReference>
<dbReference type="EC" id="1.3.98.3" evidence="14"/>
<evidence type="ECO:0000256" key="3">
    <source>
        <dbReference type="ARBA" id="ARBA00005493"/>
    </source>
</evidence>
<comment type="subcellular location">
    <subcellularLocation>
        <location evidence="1 14">Cytoplasm</location>
    </subcellularLocation>
</comment>
<dbReference type="PATRIC" id="fig|270351.10.peg.5604"/>
<dbReference type="SFLD" id="SFLDS00029">
    <property type="entry name" value="Radical_SAM"/>
    <property type="match status" value="1"/>
</dbReference>
<dbReference type="UniPathway" id="UPA00251">
    <property type="reaction ID" value="UER00323"/>
</dbReference>
<sequence length="457" mass="49010">MVSPATITPDLIDRLGGERVPRYTSYPTAPHFTAAVGPAATGRWLGEVEAGEAVSAYLHVPFCAELCLYCGCHTRVVRRYAPVEAYVAALVREIDLVAERVAGRPVLRHLHWGGGTPTMLRGSDMRRLMARLREVFTVAPDIEIAVEIDPRTLTPADVETLAAIGVTRASLGVQSLDPQVQRAIRREQSVAETARAVDWLRFSGIEAVNVDLMIGLPHQSVANVVPTVDHVLALGPDRVAVFGYGHVPWMKPHQRALPETALPGPHERHAQFEAAAARLVRAGYVRIGLDHFAAPDDSLARAAATGALRRNFQGYTTDGTRTLLGFGASAISSLPGGYAQSIADIAAYAEAVARGELPTARGLALTPEDRLRRDVIERLMCDLAVDLDEVCGRHGVSAEAAFAPELARLDAMARLGVVARSGHRIAVPEAMRGLLRSASAVFDARLATGPGRHSTSL</sequence>
<evidence type="ECO:0000256" key="13">
    <source>
        <dbReference type="ARBA" id="ARBA00048321"/>
    </source>
</evidence>
<evidence type="ECO:0000256" key="6">
    <source>
        <dbReference type="ARBA" id="ARBA00022490"/>
    </source>
</evidence>
<comment type="pathway">
    <text evidence="2 14">Porphyrin-containing compound metabolism; protoporphyrin-IX biosynthesis; protoporphyrinogen-IX from coproporphyrinogen-III (AdoMet route): step 1/1.</text>
</comment>
<keyword evidence="5 14" id="KW-0004">4Fe-4S</keyword>
<feature type="binding site" evidence="15">
    <location>
        <position position="186"/>
    </location>
    <ligand>
        <name>S-adenosyl-L-methionine</name>
        <dbReference type="ChEBI" id="CHEBI:59789"/>
        <label>2</label>
    </ligand>
</feature>
<dbReference type="NCBIfam" id="TIGR00538">
    <property type="entry name" value="hemN"/>
    <property type="match status" value="1"/>
</dbReference>
<feature type="binding site" evidence="16">
    <location>
        <position position="70"/>
    </location>
    <ligand>
        <name>[4Fe-4S] cluster</name>
        <dbReference type="ChEBI" id="CHEBI:49883"/>
        <note>4Fe-4S-S-AdoMet</note>
    </ligand>
</feature>
<name>A0A0C6FJC9_9HYPH</name>
<dbReference type="Proteomes" id="UP000061432">
    <property type="component" value="Plasmid pMaq22A_1p"/>
</dbReference>
<keyword evidence="18" id="KW-0614">Plasmid</keyword>
<feature type="binding site" evidence="15">
    <location>
        <position position="174"/>
    </location>
    <ligand>
        <name>S-adenosyl-L-methionine</name>
        <dbReference type="ChEBI" id="CHEBI:59789"/>
        <label>2</label>
    </ligand>
</feature>
<dbReference type="InterPro" id="IPR058240">
    <property type="entry name" value="rSAM_sf"/>
</dbReference>
<feature type="binding site" evidence="15">
    <location>
        <begin position="69"/>
        <end position="71"/>
    </location>
    <ligand>
        <name>S-adenosyl-L-methionine</name>
        <dbReference type="ChEBI" id="CHEBI:59789"/>
        <label>2</label>
    </ligand>
</feature>
<dbReference type="GO" id="GO:0005737">
    <property type="term" value="C:cytoplasm"/>
    <property type="evidence" value="ECO:0007669"/>
    <property type="project" value="UniProtKB-SubCell"/>
</dbReference>
<feature type="binding site" evidence="16">
    <location>
        <position position="63"/>
    </location>
    <ligand>
        <name>[4Fe-4S] cluster</name>
        <dbReference type="ChEBI" id="CHEBI:49883"/>
        <note>4Fe-4S-S-AdoMet</note>
    </ligand>
</feature>
<comment type="catalytic activity">
    <reaction evidence="13 14">
        <text>coproporphyrinogen III + 2 S-adenosyl-L-methionine = protoporphyrinogen IX + 2 5'-deoxyadenosine + 2 L-methionine + 2 CO2</text>
        <dbReference type="Rhea" id="RHEA:15425"/>
        <dbReference type="ChEBI" id="CHEBI:16526"/>
        <dbReference type="ChEBI" id="CHEBI:17319"/>
        <dbReference type="ChEBI" id="CHEBI:57307"/>
        <dbReference type="ChEBI" id="CHEBI:57309"/>
        <dbReference type="ChEBI" id="CHEBI:57844"/>
        <dbReference type="ChEBI" id="CHEBI:59789"/>
        <dbReference type="EC" id="1.3.98.3"/>
    </reaction>
</comment>
<dbReference type="Gene3D" id="1.10.10.920">
    <property type="match status" value="1"/>
</dbReference>
<evidence type="ECO:0000259" key="17">
    <source>
        <dbReference type="PROSITE" id="PS51918"/>
    </source>
</evidence>
<dbReference type="PANTHER" id="PTHR13932:SF6">
    <property type="entry name" value="OXYGEN-INDEPENDENT COPROPORPHYRINOGEN III OXIDASE"/>
    <property type="match status" value="1"/>
</dbReference>
<keyword evidence="6 14" id="KW-0963">Cytoplasm</keyword>
<feature type="binding site" evidence="15">
    <location>
        <position position="114"/>
    </location>
    <ligand>
        <name>S-adenosyl-L-methionine</name>
        <dbReference type="ChEBI" id="CHEBI:59789"/>
        <label>1</label>
    </ligand>
</feature>
<dbReference type="Gene3D" id="3.20.20.70">
    <property type="entry name" value="Aldolase class I"/>
    <property type="match status" value="1"/>
</dbReference>